<reference evidence="1" key="1">
    <citation type="journal article" date="2014" name="Front. Microbiol.">
        <title>High frequency of phylogenetically diverse reductive dehalogenase-homologous genes in deep subseafloor sedimentary metagenomes.</title>
        <authorList>
            <person name="Kawai M."/>
            <person name="Futagami T."/>
            <person name="Toyoda A."/>
            <person name="Takaki Y."/>
            <person name="Nishi S."/>
            <person name="Hori S."/>
            <person name="Arai W."/>
            <person name="Tsubouchi T."/>
            <person name="Morono Y."/>
            <person name="Uchiyama I."/>
            <person name="Ito T."/>
            <person name="Fujiyama A."/>
            <person name="Inagaki F."/>
            <person name="Takami H."/>
        </authorList>
    </citation>
    <scope>NUCLEOTIDE SEQUENCE</scope>
    <source>
        <strain evidence="1">Expedition CK06-06</strain>
    </source>
</reference>
<comment type="caution">
    <text evidence="1">The sequence shown here is derived from an EMBL/GenBank/DDBJ whole genome shotgun (WGS) entry which is preliminary data.</text>
</comment>
<accession>X1SGI2</accession>
<gene>
    <name evidence="1" type="ORF">S12H4_22736</name>
</gene>
<dbReference type="AlphaFoldDB" id="X1SGI2"/>
<name>X1SGI2_9ZZZZ</name>
<proteinExistence type="predicted"/>
<protein>
    <submittedName>
        <fullName evidence="1">Uncharacterized protein</fullName>
    </submittedName>
</protein>
<feature type="non-terminal residue" evidence="1">
    <location>
        <position position="1"/>
    </location>
</feature>
<dbReference type="EMBL" id="BARW01011916">
    <property type="protein sequence ID" value="GAI78261.1"/>
    <property type="molecule type" value="Genomic_DNA"/>
</dbReference>
<sequence length="58" mass="6978">DEEIGKGGEFEEELLLFFEIRFASTNLAFRFYYLPRLKMLTAALAFDKEGRERERKVW</sequence>
<evidence type="ECO:0000313" key="1">
    <source>
        <dbReference type="EMBL" id="GAI78261.1"/>
    </source>
</evidence>
<organism evidence="1">
    <name type="scientific">marine sediment metagenome</name>
    <dbReference type="NCBI Taxonomy" id="412755"/>
    <lineage>
        <taxon>unclassified sequences</taxon>
        <taxon>metagenomes</taxon>
        <taxon>ecological metagenomes</taxon>
    </lineage>
</organism>